<gene>
    <name evidence="2" type="ORF">HNQ60_005161</name>
</gene>
<comment type="caution">
    <text evidence="2">The sequence shown here is derived from an EMBL/GenBank/DDBJ whole genome shotgun (WGS) entry which is preliminary data.</text>
</comment>
<sequence>MRHALRAVTLMFAMVSACALAAESLPTVWLFHDEWPPEPAQPEIPWKSTGVIVTFCPGGELRVLTGTLYRAKNEVTIAREGLVVLPGTWSGTTDNLEARYVLALGESQSAGPSIRAVHKKTTRPRIVDGGNRMLFEYQAMPRESAREVVLRPEWDLPFRIRDNLVRCD</sequence>
<keyword evidence="1" id="KW-0732">Signal</keyword>
<reference evidence="2 3" key="1">
    <citation type="submission" date="2020-08" db="EMBL/GenBank/DDBJ databases">
        <title>Genomic Encyclopedia of Type Strains, Phase IV (KMG-IV): sequencing the most valuable type-strain genomes for metagenomic binning, comparative biology and taxonomic classification.</title>
        <authorList>
            <person name="Goeker M."/>
        </authorList>
    </citation>
    <scope>NUCLEOTIDE SEQUENCE [LARGE SCALE GENOMIC DNA]</scope>
    <source>
        <strain evidence="2 3">DSM 26723</strain>
    </source>
</reference>
<proteinExistence type="predicted"/>
<dbReference type="AlphaFoldDB" id="A0A841HVF3"/>
<keyword evidence="3" id="KW-1185">Reference proteome</keyword>
<feature type="chain" id="PRO_5032540847" evidence="1">
    <location>
        <begin position="22"/>
        <end position="168"/>
    </location>
</feature>
<accession>A0A841HVF3</accession>
<dbReference type="EMBL" id="JACHHZ010000007">
    <property type="protein sequence ID" value="MBB6096239.1"/>
    <property type="molecule type" value="Genomic_DNA"/>
</dbReference>
<evidence type="ECO:0000313" key="3">
    <source>
        <dbReference type="Proteomes" id="UP000588068"/>
    </source>
</evidence>
<dbReference type="RefSeq" id="WP_184335632.1">
    <property type="nucleotide sequence ID" value="NZ_JACHHZ010000007.1"/>
</dbReference>
<evidence type="ECO:0000313" key="2">
    <source>
        <dbReference type="EMBL" id="MBB6096239.1"/>
    </source>
</evidence>
<dbReference type="PROSITE" id="PS51257">
    <property type="entry name" value="PROKAR_LIPOPROTEIN"/>
    <property type="match status" value="1"/>
</dbReference>
<name>A0A841HVF3_9GAMM</name>
<feature type="signal peptide" evidence="1">
    <location>
        <begin position="1"/>
        <end position="21"/>
    </location>
</feature>
<organism evidence="2 3">
    <name type="scientific">Povalibacter uvarum</name>
    <dbReference type="NCBI Taxonomy" id="732238"/>
    <lineage>
        <taxon>Bacteria</taxon>
        <taxon>Pseudomonadati</taxon>
        <taxon>Pseudomonadota</taxon>
        <taxon>Gammaproteobacteria</taxon>
        <taxon>Steroidobacterales</taxon>
        <taxon>Steroidobacteraceae</taxon>
        <taxon>Povalibacter</taxon>
    </lineage>
</organism>
<dbReference type="Proteomes" id="UP000588068">
    <property type="component" value="Unassembled WGS sequence"/>
</dbReference>
<evidence type="ECO:0000256" key="1">
    <source>
        <dbReference type="SAM" id="SignalP"/>
    </source>
</evidence>
<protein>
    <submittedName>
        <fullName evidence="2">Uncharacterized protein</fullName>
    </submittedName>
</protein>